<dbReference type="PANTHER" id="PTHR46523:SF1">
    <property type="entry name" value="DCTP PYROPHOSPHATASE 1"/>
    <property type="match status" value="1"/>
</dbReference>
<keyword evidence="2" id="KW-1185">Reference proteome</keyword>
<keyword evidence="1" id="KW-0378">Hydrolase</keyword>
<dbReference type="EMBL" id="RCDD01000001">
    <property type="protein sequence ID" value="RLK60082.1"/>
    <property type="molecule type" value="Genomic_DNA"/>
</dbReference>
<dbReference type="Proteomes" id="UP000282454">
    <property type="component" value="Unassembled WGS sequence"/>
</dbReference>
<organism evidence="1 2">
    <name type="scientific">Actinokineospora cianjurensis</name>
    <dbReference type="NCBI Taxonomy" id="585224"/>
    <lineage>
        <taxon>Bacteria</taxon>
        <taxon>Bacillati</taxon>
        <taxon>Actinomycetota</taxon>
        <taxon>Actinomycetes</taxon>
        <taxon>Pseudonocardiales</taxon>
        <taxon>Pseudonocardiaceae</taxon>
        <taxon>Actinokineospora</taxon>
    </lineage>
</organism>
<proteinExistence type="predicted"/>
<accession>A0A421B6E8</accession>
<dbReference type="AlphaFoldDB" id="A0A421B6E8"/>
<sequence>MTLEELSARQRAFADARAWGPFHTPKNLVMALTGEVGELNELFQWLTPEEAEAAPTDPDARARIEDEMADVLLYLVRLADVLDVDLIAAGNAKIDRNETRFPPGVGRTALER</sequence>
<dbReference type="Pfam" id="PF12643">
    <property type="entry name" value="MazG-like"/>
    <property type="match status" value="1"/>
</dbReference>
<dbReference type="GO" id="GO:0006253">
    <property type="term" value="P:dCTP catabolic process"/>
    <property type="evidence" value="ECO:0007669"/>
    <property type="project" value="TreeGrafter"/>
</dbReference>
<dbReference type="GO" id="GO:0005829">
    <property type="term" value="C:cytosol"/>
    <property type="evidence" value="ECO:0007669"/>
    <property type="project" value="TreeGrafter"/>
</dbReference>
<dbReference type="CDD" id="cd11537">
    <property type="entry name" value="NTP-PPase_RS21-C6_like"/>
    <property type="match status" value="1"/>
</dbReference>
<dbReference type="PANTHER" id="PTHR46523">
    <property type="entry name" value="DCTP PYROPHOSPHATASE 1"/>
    <property type="match status" value="1"/>
</dbReference>
<dbReference type="SUPFAM" id="SSF101386">
    <property type="entry name" value="all-alpha NTP pyrophosphatases"/>
    <property type="match status" value="1"/>
</dbReference>
<name>A0A421B6E8_9PSEU</name>
<comment type="caution">
    <text evidence="1">The sequence shown here is derived from an EMBL/GenBank/DDBJ whole genome shotgun (WGS) entry which is preliminary data.</text>
</comment>
<evidence type="ECO:0000313" key="2">
    <source>
        <dbReference type="Proteomes" id="UP000282454"/>
    </source>
</evidence>
<dbReference type="RefSeq" id="WP_121389039.1">
    <property type="nucleotide sequence ID" value="NZ_RCDD01000001.1"/>
</dbReference>
<dbReference type="PIRSF" id="PIRSF029826">
    <property type="entry name" value="UCP029826_pph"/>
    <property type="match status" value="1"/>
</dbReference>
<evidence type="ECO:0000313" key="1">
    <source>
        <dbReference type="EMBL" id="RLK60082.1"/>
    </source>
</evidence>
<dbReference type="GO" id="GO:0047840">
    <property type="term" value="F:dCTP diphosphatase activity"/>
    <property type="evidence" value="ECO:0007669"/>
    <property type="project" value="TreeGrafter"/>
</dbReference>
<dbReference type="OrthoDB" id="9791898at2"/>
<dbReference type="InterPro" id="IPR052555">
    <property type="entry name" value="dCTP_Pyrophosphatase"/>
</dbReference>
<protein>
    <submittedName>
        <fullName evidence="1">NTP pyrophosphatase (Non-canonical NTP hydrolase)</fullName>
    </submittedName>
</protein>
<dbReference type="InterPro" id="IPR025984">
    <property type="entry name" value="DCTPP"/>
</dbReference>
<dbReference type="GO" id="GO:0042262">
    <property type="term" value="P:DNA protection"/>
    <property type="evidence" value="ECO:0007669"/>
    <property type="project" value="TreeGrafter"/>
</dbReference>
<dbReference type="Gene3D" id="1.10.287.1080">
    <property type="entry name" value="MazG-like"/>
    <property type="match status" value="1"/>
</dbReference>
<reference evidence="1 2" key="1">
    <citation type="submission" date="2018-10" db="EMBL/GenBank/DDBJ databases">
        <title>Genomic Encyclopedia of Archaeal and Bacterial Type Strains, Phase II (KMG-II): from individual species to whole genera.</title>
        <authorList>
            <person name="Goeker M."/>
        </authorList>
    </citation>
    <scope>NUCLEOTIDE SEQUENCE [LARGE SCALE GENOMIC DNA]</scope>
    <source>
        <strain evidence="1 2">DSM 45657</strain>
    </source>
</reference>
<gene>
    <name evidence="1" type="ORF">CLV68_0579</name>
</gene>